<dbReference type="PaxDb" id="353153-Q4DII8"/>
<organism evidence="3 4">
    <name type="scientific">Trypanosoma cruzi (strain CL Brener)</name>
    <dbReference type="NCBI Taxonomy" id="353153"/>
    <lineage>
        <taxon>Eukaryota</taxon>
        <taxon>Discoba</taxon>
        <taxon>Euglenozoa</taxon>
        <taxon>Kinetoplastea</taxon>
        <taxon>Metakinetoplastina</taxon>
        <taxon>Trypanosomatida</taxon>
        <taxon>Trypanosomatidae</taxon>
        <taxon>Trypanosoma</taxon>
        <taxon>Schizotrypanum</taxon>
    </lineage>
</organism>
<dbReference type="SMR" id="Q4DII8"/>
<feature type="region of interest" description="Disordered" evidence="1">
    <location>
        <begin position="148"/>
        <end position="193"/>
    </location>
</feature>
<keyword evidence="2" id="KW-0472">Membrane</keyword>
<dbReference type="GeneID" id="3545702"/>
<feature type="transmembrane region" description="Helical" evidence="2">
    <location>
        <begin position="15"/>
        <end position="35"/>
    </location>
</feature>
<dbReference type="Proteomes" id="UP000002296">
    <property type="component" value="Unassembled WGS sequence"/>
</dbReference>
<dbReference type="OMA" id="MRWIPPH"/>
<dbReference type="InParanoid" id="Q4DII8"/>
<dbReference type="eggNOG" id="ENOG502RYS7">
    <property type="taxonomic scope" value="Eukaryota"/>
</dbReference>
<gene>
    <name evidence="3" type="ORF">Tc00.1047053509799.130</name>
</gene>
<sequence>MWPFFSCCVHLRGSLLLSFVVHTFLLLFLFFFFFATEGTGGSRQEVINRGSCVCLCSKRGGLIRGIAGERIMLLSQRIAALQRVELQLRRILKEEAIQRSPSLFHPGVDVRQNGEAQRRAAVKDKLLFRHVPVAVSLLERSFLSLTSGKKTAAQKRPKEHETQPPRERSTKLVPPPSQSHSGVGPSSPENFKTDLQQGTILTASTALKSQGHFMRQPEYALRLLSSLHFMEQERRKLYRHHMSRLESRLQNTEHALHTVRKRREDTVALNAARDAVTEAKADVTLLQGSLLSRPYISARLWRLLLREEIWVTAVRDFRKQNGVNGVGTASSVIVMLLSLTRLGFGALQDSLKGHALNTRAPRFVASLPSRRMRRRKLARLGLKGEKGLTVPASVLVPVNSNGDSKDPAMLMMMEMMTTTSETAKEEPPPSSASKATVEVSISETNSTGDSMKRIPPLRWLPPSSCEVSSLVLETLAMCSHVLPLLDVTAIITCCGEAQELFDLLLVLQASASSLLVLYANEGNGEATMHQTLRRLEDAMMKCGENAKGALVTQMNEMSLVLPPVKAARLLFGLESMKLIQTEEHVSQKLLMQLVKCMFPQLSTGTQRALLEKSRQNSLFAFATRSQRAKLRREHGKQGTESAFLNSVRARVRLQQRQMQAALRMKHLEEVNSQSVGQLAEELSPHSLLILFDLLVRAARDAPRRGMEVQSCFITAALFVVEAVCVARARTPSSNSGTTLQPDDLPSLLFTLSVLWPLVTERYQMFRNAPNDRQYNQNHGYIPRRYRGQQGSGVGDSVAKSELMIVTYVTDMVFSAVNAAMAERVQRAESVTEPNSEKELGHTLSLKDIMRIVDALFEWGKNSLTNKNSMSLETTARLIKRLLVTDLQLWDELRQLNETRREQFFCRLSDVLLRLNMMDTTVTQVLFSVC</sequence>
<dbReference type="AlphaFoldDB" id="Q4DII8"/>
<dbReference type="EMBL" id="AAHK01000442">
    <property type="protein sequence ID" value="EAN92351.1"/>
    <property type="molecule type" value="Genomic_DNA"/>
</dbReference>
<keyword evidence="2" id="KW-1133">Transmembrane helix</keyword>
<protein>
    <submittedName>
        <fullName evidence="3">Uncharacterized protein</fullName>
    </submittedName>
</protein>
<evidence type="ECO:0000256" key="2">
    <source>
        <dbReference type="SAM" id="Phobius"/>
    </source>
</evidence>
<accession>Q4DII8</accession>
<keyword evidence="2" id="KW-0812">Transmembrane</keyword>
<evidence type="ECO:0000256" key="1">
    <source>
        <dbReference type="SAM" id="MobiDB-lite"/>
    </source>
</evidence>
<dbReference type="KEGG" id="tcr:509799.130"/>
<keyword evidence="4" id="KW-1185">Reference proteome</keyword>
<evidence type="ECO:0000313" key="4">
    <source>
        <dbReference type="Proteomes" id="UP000002296"/>
    </source>
</evidence>
<reference evidence="3 4" key="1">
    <citation type="journal article" date="2005" name="Science">
        <title>The genome sequence of Trypanosoma cruzi, etiologic agent of Chagas disease.</title>
        <authorList>
            <person name="El-Sayed N.M."/>
            <person name="Myler P.J."/>
            <person name="Bartholomeu D.C."/>
            <person name="Nilsson D."/>
            <person name="Aggarwal G."/>
            <person name="Tran A.N."/>
            <person name="Ghedin E."/>
            <person name="Worthey E.A."/>
            <person name="Delcher A.L."/>
            <person name="Blandin G."/>
            <person name="Westenberger S.J."/>
            <person name="Caler E."/>
            <person name="Cerqueira G.C."/>
            <person name="Branche C."/>
            <person name="Haas B."/>
            <person name="Anupama A."/>
            <person name="Arner E."/>
            <person name="Aslund L."/>
            <person name="Attipoe P."/>
            <person name="Bontempi E."/>
            <person name="Bringaud F."/>
            <person name="Burton P."/>
            <person name="Cadag E."/>
            <person name="Campbell D.A."/>
            <person name="Carrington M."/>
            <person name="Crabtree J."/>
            <person name="Darban H."/>
            <person name="da Silveira J.F."/>
            <person name="de Jong P."/>
            <person name="Edwards K."/>
            <person name="Englund P.T."/>
            <person name="Fazelina G."/>
            <person name="Feldblyum T."/>
            <person name="Ferella M."/>
            <person name="Frasch A.C."/>
            <person name="Gull K."/>
            <person name="Horn D."/>
            <person name="Hou L."/>
            <person name="Huang Y."/>
            <person name="Kindlund E."/>
            <person name="Klingbeil M."/>
            <person name="Kluge S."/>
            <person name="Koo H."/>
            <person name="Lacerda D."/>
            <person name="Levin M.J."/>
            <person name="Lorenzi H."/>
            <person name="Louie T."/>
            <person name="Machado C.R."/>
            <person name="McCulloch R."/>
            <person name="McKenna A."/>
            <person name="Mizuno Y."/>
            <person name="Mottram J.C."/>
            <person name="Nelson S."/>
            <person name="Ochaya S."/>
            <person name="Osoegawa K."/>
            <person name="Pai G."/>
            <person name="Parsons M."/>
            <person name="Pentony M."/>
            <person name="Pettersson U."/>
            <person name="Pop M."/>
            <person name="Ramirez J.L."/>
            <person name="Rinta J."/>
            <person name="Robertson L."/>
            <person name="Salzberg S.L."/>
            <person name="Sanchez D.O."/>
            <person name="Seyler A."/>
            <person name="Sharma R."/>
            <person name="Shetty J."/>
            <person name="Simpson A.J."/>
            <person name="Sisk E."/>
            <person name="Tammi M.T."/>
            <person name="Tarleton R."/>
            <person name="Teixeira S."/>
            <person name="Van Aken S."/>
            <person name="Vogt C."/>
            <person name="Ward P.N."/>
            <person name="Wickstead B."/>
            <person name="Wortman J."/>
            <person name="White O."/>
            <person name="Fraser C.M."/>
            <person name="Stuart K.D."/>
            <person name="Andersson B."/>
        </authorList>
    </citation>
    <scope>NUCLEOTIDE SEQUENCE [LARGE SCALE GENOMIC DNA]</scope>
    <source>
        <strain evidence="3 4">CL Brener</strain>
    </source>
</reference>
<dbReference type="RefSeq" id="XP_814202.1">
    <property type="nucleotide sequence ID" value="XM_809109.1"/>
</dbReference>
<name>Q4DII8_TRYCC</name>
<feature type="compositionally biased region" description="Basic and acidic residues" evidence="1">
    <location>
        <begin position="156"/>
        <end position="170"/>
    </location>
</feature>
<comment type="caution">
    <text evidence="3">The sequence shown here is derived from an EMBL/GenBank/DDBJ whole genome shotgun (WGS) entry which is preliminary data.</text>
</comment>
<proteinExistence type="predicted"/>
<evidence type="ECO:0000313" key="3">
    <source>
        <dbReference type="EMBL" id="EAN92351.1"/>
    </source>
</evidence>